<dbReference type="Pfam" id="PF10708">
    <property type="entry name" value="DUF2510"/>
    <property type="match status" value="1"/>
</dbReference>
<feature type="domain" description="DUF2510" evidence="2">
    <location>
        <begin position="15"/>
        <end position="46"/>
    </location>
</feature>
<evidence type="ECO:0000259" key="2">
    <source>
        <dbReference type="Pfam" id="PF10708"/>
    </source>
</evidence>
<feature type="region of interest" description="Disordered" evidence="1">
    <location>
        <begin position="34"/>
        <end position="72"/>
    </location>
</feature>
<name>A0ABX1APU1_9ACTN</name>
<feature type="compositionally biased region" description="Pro residues" evidence="1">
    <location>
        <begin position="43"/>
        <end position="54"/>
    </location>
</feature>
<proteinExistence type="predicted"/>
<gene>
    <name evidence="3" type="ORF">HCJ92_18105</name>
</gene>
<evidence type="ECO:0000313" key="4">
    <source>
        <dbReference type="Proteomes" id="UP000746503"/>
    </source>
</evidence>
<sequence>MSSPPVGGAGSSPEPNWYADPSIPGYIRFWNGFGWVPGTSRPEPGPGEAPPTPPAYARAAPADPPAAAGAER</sequence>
<accession>A0ABX1APU1</accession>
<dbReference type="Proteomes" id="UP000746503">
    <property type="component" value="Unassembled WGS sequence"/>
</dbReference>
<evidence type="ECO:0000256" key="1">
    <source>
        <dbReference type="SAM" id="MobiDB-lite"/>
    </source>
</evidence>
<keyword evidence="4" id="KW-1185">Reference proteome</keyword>
<feature type="compositionally biased region" description="Low complexity" evidence="1">
    <location>
        <begin position="55"/>
        <end position="72"/>
    </location>
</feature>
<protein>
    <submittedName>
        <fullName evidence="3">DUF2510 domain-containing protein</fullName>
    </submittedName>
</protein>
<dbReference type="RefSeq" id="WP_167934667.1">
    <property type="nucleotide sequence ID" value="NZ_JAAVJB010000176.1"/>
</dbReference>
<dbReference type="InterPro" id="IPR018929">
    <property type="entry name" value="DUF2510"/>
</dbReference>
<comment type="caution">
    <text evidence="3">The sequence shown here is derived from an EMBL/GenBank/DDBJ whole genome shotgun (WGS) entry which is preliminary data.</text>
</comment>
<dbReference type="EMBL" id="JAAVJB010000176">
    <property type="protein sequence ID" value="NJP68161.1"/>
    <property type="molecule type" value="Genomic_DNA"/>
</dbReference>
<feature type="non-terminal residue" evidence="3">
    <location>
        <position position="72"/>
    </location>
</feature>
<reference evidence="3 4" key="1">
    <citation type="submission" date="2020-03" db="EMBL/GenBank/DDBJ databases">
        <title>Draft genome of Streptomyces sp. ventii, isolated from the Axial Seamount in the Pacific Ocean, and resequencing of the two type strains Streptomyces lonarensis strain NCL 716 and Streptomyces bohaiensis strain 11A07.</title>
        <authorList>
            <person name="Loughran R.M."/>
            <person name="Pfannmuller K.M."/>
            <person name="Wasson B.J."/>
            <person name="Deadmond M.C."/>
            <person name="Paddock B.E."/>
            <person name="Koyack M.J."/>
            <person name="Gallegos D.A."/>
            <person name="Mitchell E.A."/>
            <person name="Ushijima B."/>
            <person name="Saw J.H."/>
            <person name="Mcphail K.L."/>
            <person name="Videau P."/>
        </authorList>
    </citation>
    <scope>NUCLEOTIDE SEQUENCE [LARGE SCALE GENOMIC DNA]</scope>
    <source>
        <strain evidence="4">5675061</strain>
    </source>
</reference>
<organism evidence="3 4">
    <name type="scientific">Streptomyces spiramenti</name>
    <dbReference type="NCBI Taxonomy" id="2720606"/>
    <lineage>
        <taxon>Bacteria</taxon>
        <taxon>Bacillati</taxon>
        <taxon>Actinomycetota</taxon>
        <taxon>Actinomycetes</taxon>
        <taxon>Kitasatosporales</taxon>
        <taxon>Streptomycetaceae</taxon>
        <taxon>Streptomyces</taxon>
    </lineage>
</organism>
<evidence type="ECO:0000313" key="3">
    <source>
        <dbReference type="EMBL" id="NJP68161.1"/>
    </source>
</evidence>